<dbReference type="PANTHER" id="PTHR43335">
    <property type="entry name" value="ABC TRANSPORTER, ATP-BINDING PROTEIN"/>
    <property type="match status" value="1"/>
</dbReference>
<dbReference type="InterPro" id="IPR003439">
    <property type="entry name" value="ABC_transporter-like_ATP-bd"/>
</dbReference>
<accession>A0A0Q1DUA2</accession>
<keyword evidence="3" id="KW-0547">Nucleotide-binding</keyword>
<dbReference type="SMART" id="SM00382">
    <property type="entry name" value="AAA"/>
    <property type="match status" value="1"/>
</dbReference>
<dbReference type="PROSITE" id="PS50893">
    <property type="entry name" value="ABC_TRANSPORTER_2"/>
    <property type="match status" value="1"/>
</dbReference>
<evidence type="ECO:0000256" key="4">
    <source>
        <dbReference type="ARBA" id="ARBA00022840"/>
    </source>
</evidence>
<dbReference type="STRING" id="1544416.Cocul_01763"/>
<evidence type="ECO:0000256" key="3">
    <source>
        <dbReference type="ARBA" id="ARBA00022741"/>
    </source>
</evidence>
<dbReference type="Pfam" id="PF00005">
    <property type="entry name" value="ABC_tran"/>
    <property type="match status" value="1"/>
</dbReference>
<protein>
    <submittedName>
        <fullName evidence="6">Putative ABC transporter ATP-binding protein YxlF</fullName>
        <ecNumber evidence="6">3.6.3.-</ecNumber>
    </submittedName>
</protein>
<sequence length="223" mass="23737">MQDFDLSVRRGRVHALVGRNGAGKSTTYRAILGLIAPDAGSVTVLGKSRTRTSLRHIGASINGPALYPHLSAMDNLMIHCRLLGLPRGEARRALAAVELPDTRKRASAFSTGMKARLALAIAVLGSPEILLLDEPHNGLDPQGIVELRGFLHQWAARGGAVLMSSHQLHEVAHMTDDLTVLSQGRAAYSGPLAEFAAPEQLEERFFSLTAPGASNPTGTEGHS</sequence>
<dbReference type="EC" id="3.6.3.-" evidence="6"/>
<keyword evidence="2" id="KW-0813">Transport</keyword>
<reference evidence="6 7" key="1">
    <citation type="submission" date="2015-10" db="EMBL/GenBank/DDBJ databases">
        <title>Corynebacteirum lowii and Corynebacterium oculi species nova, derived from human clinical disease and and emended description of Corynebacterium mastiditis.</title>
        <authorList>
            <person name="Bernard K."/>
            <person name="Pacheco A.L."/>
            <person name="Mcdougall C."/>
            <person name="Burtx T."/>
            <person name="Weibe D."/>
            <person name="Tyler S."/>
            <person name="Olson A.B."/>
            <person name="Cnockaert M."/>
            <person name="Eguchi H."/>
            <person name="Kuwahara T."/>
            <person name="Nakayama-Imaohji H."/>
            <person name="Boudewijins M."/>
            <person name="Van Hoecke F."/>
            <person name="Bernier A.-M."/>
            <person name="Vandamme P."/>
        </authorList>
    </citation>
    <scope>NUCLEOTIDE SEQUENCE [LARGE SCALE GENOMIC DNA]</scope>
    <source>
        <strain evidence="6 7">NML 130210</strain>
    </source>
</reference>
<dbReference type="InterPro" id="IPR027417">
    <property type="entry name" value="P-loop_NTPase"/>
</dbReference>
<gene>
    <name evidence="6" type="primary">yxlF_7</name>
    <name evidence="6" type="ORF">Cocul_01763</name>
</gene>
<evidence type="ECO:0000313" key="7">
    <source>
        <dbReference type="Proteomes" id="UP000050517"/>
    </source>
</evidence>
<dbReference type="Gene3D" id="3.40.50.300">
    <property type="entry name" value="P-loop containing nucleotide triphosphate hydrolases"/>
    <property type="match status" value="1"/>
</dbReference>
<dbReference type="SUPFAM" id="SSF52540">
    <property type="entry name" value="P-loop containing nucleoside triphosphate hydrolases"/>
    <property type="match status" value="1"/>
</dbReference>
<dbReference type="EMBL" id="LKST01000003">
    <property type="protein sequence ID" value="KQB83691.1"/>
    <property type="molecule type" value="Genomic_DNA"/>
</dbReference>
<proteinExistence type="inferred from homology"/>
<evidence type="ECO:0000256" key="2">
    <source>
        <dbReference type="ARBA" id="ARBA00022448"/>
    </source>
</evidence>
<feature type="domain" description="ABC transporter" evidence="5">
    <location>
        <begin position="1"/>
        <end position="208"/>
    </location>
</feature>
<dbReference type="Proteomes" id="UP000050517">
    <property type="component" value="Unassembled WGS sequence"/>
</dbReference>
<keyword evidence="4 6" id="KW-0067">ATP-binding</keyword>
<comment type="similarity">
    <text evidence="1">Belongs to the ABC transporter superfamily.</text>
</comment>
<evidence type="ECO:0000313" key="6">
    <source>
        <dbReference type="EMBL" id="KQB83691.1"/>
    </source>
</evidence>
<dbReference type="InterPro" id="IPR003593">
    <property type="entry name" value="AAA+_ATPase"/>
</dbReference>
<comment type="caution">
    <text evidence="6">The sequence shown here is derived from an EMBL/GenBank/DDBJ whole genome shotgun (WGS) entry which is preliminary data.</text>
</comment>
<evidence type="ECO:0000259" key="5">
    <source>
        <dbReference type="PROSITE" id="PS50893"/>
    </source>
</evidence>
<name>A0A0Q1DUA2_9CORY</name>
<dbReference type="GO" id="GO:0016887">
    <property type="term" value="F:ATP hydrolysis activity"/>
    <property type="evidence" value="ECO:0007669"/>
    <property type="project" value="InterPro"/>
</dbReference>
<dbReference type="GO" id="GO:0005524">
    <property type="term" value="F:ATP binding"/>
    <property type="evidence" value="ECO:0007669"/>
    <property type="project" value="UniProtKB-KW"/>
</dbReference>
<keyword evidence="6" id="KW-0378">Hydrolase</keyword>
<organism evidence="6 7">
    <name type="scientific">Corynebacterium oculi</name>
    <dbReference type="NCBI Taxonomy" id="1544416"/>
    <lineage>
        <taxon>Bacteria</taxon>
        <taxon>Bacillati</taxon>
        <taxon>Actinomycetota</taxon>
        <taxon>Actinomycetes</taxon>
        <taxon>Mycobacteriales</taxon>
        <taxon>Corynebacteriaceae</taxon>
        <taxon>Corynebacterium</taxon>
    </lineage>
</organism>
<evidence type="ECO:0000256" key="1">
    <source>
        <dbReference type="ARBA" id="ARBA00005417"/>
    </source>
</evidence>
<dbReference type="PATRIC" id="fig|1544416.3.peg.1763"/>
<dbReference type="AlphaFoldDB" id="A0A0Q1DUA2"/>
<keyword evidence="7" id="KW-1185">Reference proteome</keyword>
<dbReference type="PANTHER" id="PTHR43335:SF4">
    <property type="entry name" value="ABC TRANSPORTER, ATP-BINDING PROTEIN"/>
    <property type="match status" value="1"/>
</dbReference>